<dbReference type="GO" id="GO:0004197">
    <property type="term" value="F:cysteine-type endopeptidase activity"/>
    <property type="evidence" value="ECO:0007669"/>
    <property type="project" value="TreeGrafter"/>
</dbReference>
<comment type="similarity">
    <text evidence="1">Belongs to the peptidase C13 family.</text>
</comment>
<dbReference type="AlphaFoldDB" id="A0A811LT44"/>
<evidence type="ECO:0000313" key="3">
    <source>
        <dbReference type="EMBL" id="CAD5230863.1"/>
    </source>
</evidence>
<dbReference type="Gene3D" id="1.10.132.130">
    <property type="match status" value="1"/>
</dbReference>
<comment type="caution">
    <text evidence="3">The sequence shown here is derived from an EMBL/GenBank/DDBJ whole genome shotgun (WGS) entry which is preliminary data.</text>
</comment>
<dbReference type="Proteomes" id="UP000783686">
    <property type="component" value="Unassembled WGS sequence"/>
</dbReference>
<gene>
    <name evidence="3" type="ORF">BOKJ2_LOCUS14354</name>
</gene>
<protein>
    <recommendedName>
        <fullName evidence="5">Legumain</fullName>
    </recommendedName>
</protein>
<evidence type="ECO:0000256" key="1">
    <source>
        <dbReference type="ARBA" id="ARBA00009941"/>
    </source>
</evidence>
<name>A0A811LT44_9BILA</name>
<accession>A0A811LT44</accession>
<dbReference type="PANTHER" id="PTHR12000">
    <property type="entry name" value="HEMOGLOBINASE FAMILY MEMBER"/>
    <property type="match status" value="1"/>
</dbReference>
<dbReference type="GO" id="GO:0006624">
    <property type="term" value="P:vacuolar protein processing"/>
    <property type="evidence" value="ECO:0007669"/>
    <property type="project" value="TreeGrafter"/>
</dbReference>
<proteinExistence type="inferred from homology"/>
<feature type="coiled-coil region" evidence="2">
    <location>
        <begin position="277"/>
        <end position="323"/>
    </location>
</feature>
<dbReference type="PANTHER" id="PTHR12000:SF42">
    <property type="entry name" value="LEGUMAIN"/>
    <property type="match status" value="1"/>
</dbReference>
<keyword evidence="2" id="KW-0175">Coiled coil</keyword>
<dbReference type="GO" id="GO:0051603">
    <property type="term" value="P:proteolysis involved in protein catabolic process"/>
    <property type="evidence" value="ECO:0007669"/>
    <property type="project" value="TreeGrafter"/>
</dbReference>
<dbReference type="InterPro" id="IPR046427">
    <property type="entry name" value="Legumain_prodom_sf"/>
</dbReference>
<evidence type="ECO:0008006" key="5">
    <source>
        <dbReference type="Google" id="ProtNLM"/>
    </source>
</evidence>
<dbReference type="GO" id="GO:0005773">
    <property type="term" value="C:vacuole"/>
    <property type="evidence" value="ECO:0007669"/>
    <property type="project" value="GOC"/>
</dbReference>
<evidence type="ECO:0000313" key="4">
    <source>
        <dbReference type="Proteomes" id="UP000614601"/>
    </source>
</evidence>
<dbReference type="EMBL" id="CAJFDH010000006">
    <property type="protein sequence ID" value="CAD5230863.1"/>
    <property type="molecule type" value="Genomic_DNA"/>
</dbReference>
<dbReference type="Proteomes" id="UP000614601">
    <property type="component" value="Unassembled WGS sequence"/>
</dbReference>
<sequence length="597" mass="68277">MGTELCEQLNIAIDLSNVLRQILQDKEEDGEIYAVLTGGSTGVENLFSVTNVCLMYHLLLKHGVKPENIITFANDTSVNDKHSPWPGELRTSGLDKDVYKGCRIDYRNENLNFDLFASVLVGNQTDEKFPVLKSTSKDRVLLYHSGHGGHHEFEFGNERVQTDRFRDALTELHSKGMYKQLFYHFESCYSGSMFVDWLTPNYNILAITAANPNECAYGCTNKDSMVMPSLHVVCHIKDSHVSKYGNFDLLIHTTDTFFGLLNQDEFTVSNQTCLIQVLLQEADLYRLEYQIKEAEEEGDAVTARRLNNELQKQIDLLEHTNQKIDSFVTKMCMKNNFRENTKAKVDLECYGEMSRTFHKHCHNVRQFLESKEDGGELYAVLTGGSSGLGNLFSETNVCLMYHILRKHGVKDENIITFAGDDNVNDTNSPWPGELRPQPIDPDVRQSCRIGYSYENLNFDLFAEALIGNDTGGIFEHYPVLKSTSKDRVLLYHSGHGDSHEFEFGYEWVQADRLQKALTAMHDKGMYKQLFYHFESCFSGSMFVDWLTPKYNILAYTAANPHQYAVAIGYKGWIISVKFSCHMQQFIEQNKDLSAFRR</sequence>
<keyword evidence="4" id="KW-1185">Reference proteome</keyword>
<dbReference type="PRINTS" id="PR00776">
    <property type="entry name" value="HEMOGLOBNASE"/>
</dbReference>
<dbReference type="Gene3D" id="3.40.50.1460">
    <property type="match status" value="2"/>
</dbReference>
<reference evidence="3" key="1">
    <citation type="submission" date="2020-09" db="EMBL/GenBank/DDBJ databases">
        <authorList>
            <person name="Kikuchi T."/>
        </authorList>
    </citation>
    <scope>NUCLEOTIDE SEQUENCE</scope>
    <source>
        <strain evidence="3">SH1</strain>
    </source>
</reference>
<evidence type="ECO:0000256" key="2">
    <source>
        <dbReference type="SAM" id="Coils"/>
    </source>
</evidence>
<dbReference type="Pfam" id="PF01650">
    <property type="entry name" value="Peptidase_C13"/>
    <property type="match status" value="2"/>
</dbReference>
<organism evidence="3 4">
    <name type="scientific">Bursaphelenchus okinawaensis</name>
    <dbReference type="NCBI Taxonomy" id="465554"/>
    <lineage>
        <taxon>Eukaryota</taxon>
        <taxon>Metazoa</taxon>
        <taxon>Ecdysozoa</taxon>
        <taxon>Nematoda</taxon>
        <taxon>Chromadorea</taxon>
        <taxon>Rhabditida</taxon>
        <taxon>Tylenchina</taxon>
        <taxon>Tylenchomorpha</taxon>
        <taxon>Aphelenchoidea</taxon>
        <taxon>Aphelenchoididae</taxon>
        <taxon>Bursaphelenchus</taxon>
    </lineage>
</organism>
<dbReference type="EMBL" id="CAJFCW020000006">
    <property type="protein sequence ID" value="CAG9128077.1"/>
    <property type="molecule type" value="Genomic_DNA"/>
</dbReference>
<dbReference type="InterPro" id="IPR001096">
    <property type="entry name" value="Peptidase_C13"/>
</dbReference>